<evidence type="ECO:0000313" key="3">
    <source>
        <dbReference type="EMBL" id="CAH1788986.1"/>
    </source>
</evidence>
<evidence type="ECO:0000256" key="1">
    <source>
        <dbReference type="ARBA" id="ARBA00007179"/>
    </source>
</evidence>
<dbReference type="Proteomes" id="UP000749559">
    <property type="component" value="Unassembled WGS sequence"/>
</dbReference>
<comment type="similarity">
    <text evidence="1">Belongs to the LanC-like protein family.</text>
</comment>
<keyword evidence="4" id="KW-1185">Reference proteome</keyword>
<gene>
    <name evidence="3" type="ORF">OFUS_LOCUS14425</name>
</gene>
<accession>A0A8J1Y302</accession>
<dbReference type="InterPro" id="IPR007822">
    <property type="entry name" value="LANC-like"/>
</dbReference>
<dbReference type="Gene3D" id="1.50.10.10">
    <property type="match status" value="1"/>
</dbReference>
<evidence type="ECO:0000256" key="2">
    <source>
        <dbReference type="PIRSR" id="PIRSR607822-1"/>
    </source>
</evidence>
<dbReference type="PRINTS" id="PR01950">
    <property type="entry name" value="LANCSUPER"/>
</dbReference>
<organism evidence="3 4">
    <name type="scientific">Owenia fusiformis</name>
    <name type="common">Polychaete worm</name>
    <dbReference type="NCBI Taxonomy" id="6347"/>
    <lineage>
        <taxon>Eukaryota</taxon>
        <taxon>Metazoa</taxon>
        <taxon>Spiralia</taxon>
        <taxon>Lophotrochozoa</taxon>
        <taxon>Annelida</taxon>
        <taxon>Polychaeta</taxon>
        <taxon>Sedentaria</taxon>
        <taxon>Canalipalpata</taxon>
        <taxon>Sabellida</taxon>
        <taxon>Oweniida</taxon>
        <taxon>Oweniidae</taxon>
        <taxon>Owenia</taxon>
    </lineage>
</organism>
<dbReference type="GO" id="GO:0031179">
    <property type="term" value="P:peptide modification"/>
    <property type="evidence" value="ECO:0007669"/>
    <property type="project" value="InterPro"/>
</dbReference>
<dbReference type="AlphaFoldDB" id="A0A8J1Y302"/>
<dbReference type="PANTHER" id="PTHR12736">
    <property type="entry name" value="LANC-LIKE PROTEIN"/>
    <property type="match status" value="1"/>
</dbReference>
<feature type="binding site" evidence="2">
    <location>
        <position position="277"/>
    </location>
    <ligand>
        <name>Zn(2+)</name>
        <dbReference type="ChEBI" id="CHEBI:29105"/>
    </ligand>
</feature>
<dbReference type="Pfam" id="PF05147">
    <property type="entry name" value="LANC_like"/>
    <property type="match status" value="1"/>
</dbReference>
<keyword evidence="2" id="KW-0862">Zinc</keyword>
<name>A0A8J1Y302_OWEFU</name>
<dbReference type="PRINTS" id="PR01951">
    <property type="entry name" value="LANCEUKARYTE"/>
</dbReference>
<dbReference type="OrthoDB" id="10257263at2759"/>
<proteinExistence type="inferred from homology"/>
<dbReference type="GO" id="GO:0046872">
    <property type="term" value="F:metal ion binding"/>
    <property type="evidence" value="ECO:0007669"/>
    <property type="project" value="UniProtKB-KW"/>
</dbReference>
<comment type="caution">
    <text evidence="3">The sequence shown here is derived from an EMBL/GenBank/DDBJ whole genome shotgun (WGS) entry which is preliminary data.</text>
</comment>
<dbReference type="EMBL" id="CAIIXF020000007">
    <property type="protein sequence ID" value="CAH1788986.1"/>
    <property type="molecule type" value="Genomic_DNA"/>
</dbReference>
<feature type="binding site" evidence="2">
    <location>
        <position position="324"/>
    </location>
    <ligand>
        <name>Zn(2+)</name>
        <dbReference type="ChEBI" id="CHEBI:29105"/>
    </ligand>
</feature>
<evidence type="ECO:0000313" key="4">
    <source>
        <dbReference type="Proteomes" id="UP000749559"/>
    </source>
</evidence>
<feature type="binding site" evidence="2">
    <location>
        <position position="323"/>
    </location>
    <ligand>
        <name>Zn(2+)</name>
        <dbReference type="ChEBI" id="CHEBI:29105"/>
    </ligand>
</feature>
<dbReference type="GO" id="GO:0005886">
    <property type="term" value="C:plasma membrane"/>
    <property type="evidence" value="ECO:0007669"/>
    <property type="project" value="TreeGrafter"/>
</dbReference>
<dbReference type="CDD" id="cd04794">
    <property type="entry name" value="euk_LANCL"/>
    <property type="match status" value="1"/>
</dbReference>
<dbReference type="PANTHER" id="PTHR12736:SF21">
    <property type="entry name" value="LANC-LIKE PROTEIN 2"/>
    <property type="match status" value="1"/>
</dbReference>
<reference evidence="3" key="1">
    <citation type="submission" date="2022-03" db="EMBL/GenBank/DDBJ databases">
        <authorList>
            <person name="Martin C."/>
        </authorList>
    </citation>
    <scope>NUCLEOTIDE SEQUENCE</scope>
</reference>
<keyword evidence="2" id="KW-0479">Metal-binding</keyword>
<protein>
    <submittedName>
        <fullName evidence="3">Uncharacterized protein</fullName>
    </submittedName>
</protein>
<dbReference type="InterPro" id="IPR012341">
    <property type="entry name" value="6hp_glycosidase-like_sf"/>
</dbReference>
<dbReference type="SMART" id="SM01260">
    <property type="entry name" value="LANC_like"/>
    <property type="match status" value="1"/>
</dbReference>
<dbReference type="GO" id="GO:0005975">
    <property type="term" value="P:carbohydrate metabolic process"/>
    <property type="evidence" value="ECO:0007669"/>
    <property type="project" value="InterPro"/>
</dbReference>
<dbReference type="InterPro" id="IPR020464">
    <property type="entry name" value="LanC-like_prot_euk"/>
</dbReference>
<dbReference type="SUPFAM" id="SSF158745">
    <property type="entry name" value="LanC-like"/>
    <property type="match status" value="1"/>
</dbReference>
<sequence>MSTRSFDNPYSDFDSQKSLENNVKTRELTAKIQTKIDELLGRLEDVEPTLDHHDYSIYTGTTGIALLLYHLSKTVDGPTSQQRHLLAAKTIVDRSLNSLKGRRQSFLCGDAGPLALAAVIYDVLGEKKRSKDFLKRLHGLHVDVLDPAIPDEMLYGRVGYIYSLLFIQKHLGTQAADQAIINKVLHYTVRSGQDLAERERSDAPLMYRWHDKTYLGAAHGLAGILYILMQFSGEEHKATLEKLVQPTIDHLMTLKLPSGNWPSSVESGDKDRLVQWCHGAPGWVHMFIKAYQVFRSDKYKTAALTCVDVTWERGLLRKGYGICHGTAGNAYVFLALYNLTGEERHLYRALKFAEWCCDYGKHGCNTPDRPYSLFEGMAGTIHLLIDVLHTDQAVFPAFEL</sequence>